<dbReference type="AlphaFoldDB" id="A0A089LQH9"/>
<organism evidence="6 7">
    <name type="scientific">Paenibacillus stellifer</name>
    <dbReference type="NCBI Taxonomy" id="169760"/>
    <lineage>
        <taxon>Bacteria</taxon>
        <taxon>Bacillati</taxon>
        <taxon>Bacillota</taxon>
        <taxon>Bacilli</taxon>
        <taxon>Bacillales</taxon>
        <taxon>Paenibacillaceae</taxon>
        <taxon>Paenibacillus</taxon>
    </lineage>
</organism>
<dbReference type="HOGENOM" id="CLU_037628_6_2_9"/>
<dbReference type="Proteomes" id="UP000029507">
    <property type="component" value="Chromosome"/>
</dbReference>
<dbReference type="SUPFAM" id="SSF53822">
    <property type="entry name" value="Periplasmic binding protein-like I"/>
    <property type="match status" value="1"/>
</dbReference>
<dbReference type="GO" id="GO:0003700">
    <property type="term" value="F:DNA-binding transcription factor activity"/>
    <property type="evidence" value="ECO:0007669"/>
    <property type="project" value="TreeGrafter"/>
</dbReference>
<name>A0A089LQH9_9BACL</name>
<reference evidence="6 7" key="1">
    <citation type="submission" date="2014-08" db="EMBL/GenBank/DDBJ databases">
        <title>Comparative genomics of the Paenibacillus odorifer group.</title>
        <authorList>
            <person name="den Bakker H.C."/>
            <person name="Tsai Y.-C."/>
            <person name="Martin N."/>
            <person name="Korlach J."/>
            <person name="Wiedmann M."/>
        </authorList>
    </citation>
    <scope>NUCLEOTIDE SEQUENCE [LARGE SCALE GENOMIC DNA]</scope>
    <source>
        <strain evidence="6 7">DSM 14472</strain>
    </source>
</reference>
<evidence type="ECO:0000256" key="3">
    <source>
        <dbReference type="ARBA" id="ARBA00023125"/>
    </source>
</evidence>
<dbReference type="KEGG" id="pste:PSTEL_08705"/>
<dbReference type="InterPro" id="IPR046335">
    <property type="entry name" value="LacI/GalR-like_sensor"/>
</dbReference>
<accession>A0A089LQH9</accession>
<proteinExistence type="predicted"/>
<dbReference type="Pfam" id="PF13377">
    <property type="entry name" value="Peripla_BP_3"/>
    <property type="match status" value="1"/>
</dbReference>
<dbReference type="STRING" id="169760.PSTEL_08705"/>
<dbReference type="InterPro" id="IPR010982">
    <property type="entry name" value="Lambda_DNA-bd_dom_sf"/>
</dbReference>
<evidence type="ECO:0000256" key="2">
    <source>
        <dbReference type="ARBA" id="ARBA00023015"/>
    </source>
</evidence>
<evidence type="ECO:0000313" key="7">
    <source>
        <dbReference type="Proteomes" id="UP000029507"/>
    </source>
</evidence>
<gene>
    <name evidence="6" type="ORF">PSTEL_08705</name>
</gene>
<keyword evidence="3" id="KW-0238">DNA-binding</keyword>
<dbReference type="SUPFAM" id="SSF47413">
    <property type="entry name" value="lambda repressor-like DNA-binding domains"/>
    <property type="match status" value="1"/>
</dbReference>
<keyword evidence="1" id="KW-0678">Repressor</keyword>
<dbReference type="Pfam" id="PF00356">
    <property type="entry name" value="LacI"/>
    <property type="match status" value="1"/>
</dbReference>
<evidence type="ECO:0000256" key="4">
    <source>
        <dbReference type="ARBA" id="ARBA00023163"/>
    </source>
</evidence>
<feature type="domain" description="HTH lacI-type" evidence="5">
    <location>
        <begin position="5"/>
        <end position="67"/>
    </location>
</feature>
<dbReference type="CDD" id="cd01392">
    <property type="entry name" value="HTH_LacI"/>
    <property type="match status" value="1"/>
</dbReference>
<dbReference type="InterPro" id="IPR000843">
    <property type="entry name" value="HTH_LacI"/>
</dbReference>
<dbReference type="PANTHER" id="PTHR30146">
    <property type="entry name" value="LACI-RELATED TRANSCRIPTIONAL REPRESSOR"/>
    <property type="match status" value="1"/>
</dbReference>
<dbReference type="Gene3D" id="1.10.260.40">
    <property type="entry name" value="lambda repressor-like DNA-binding domains"/>
    <property type="match status" value="1"/>
</dbReference>
<dbReference type="GO" id="GO:0000976">
    <property type="term" value="F:transcription cis-regulatory region binding"/>
    <property type="evidence" value="ECO:0007669"/>
    <property type="project" value="TreeGrafter"/>
</dbReference>
<dbReference type="RefSeq" id="WP_038694618.1">
    <property type="nucleotide sequence ID" value="NZ_CP009286.1"/>
</dbReference>
<dbReference type="InterPro" id="IPR028082">
    <property type="entry name" value="Peripla_BP_I"/>
</dbReference>
<dbReference type="Gene3D" id="3.40.50.2300">
    <property type="match status" value="2"/>
</dbReference>
<dbReference type="SMART" id="SM00354">
    <property type="entry name" value="HTH_LACI"/>
    <property type="match status" value="1"/>
</dbReference>
<dbReference type="PROSITE" id="PS50932">
    <property type="entry name" value="HTH_LACI_2"/>
    <property type="match status" value="1"/>
</dbReference>
<evidence type="ECO:0000313" key="6">
    <source>
        <dbReference type="EMBL" id="AIQ63162.1"/>
    </source>
</evidence>
<keyword evidence="2" id="KW-0805">Transcription regulation</keyword>
<dbReference type="OrthoDB" id="2026446at2"/>
<keyword evidence="4" id="KW-0804">Transcription</keyword>
<keyword evidence="7" id="KW-1185">Reference proteome</keyword>
<dbReference type="EMBL" id="CP009286">
    <property type="protein sequence ID" value="AIQ63162.1"/>
    <property type="molecule type" value="Genomic_DNA"/>
</dbReference>
<evidence type="ECO:0000259" key="5">
    <source>
        <dbReference type="PROSITE" id="PS50932"/>
    </source>
</evidence>
<protein>
    <submittedName>
        <fullName evidence="6">LacI family transcriptional regulator</fullName>
    </submittedName>
</protein>
<evidence type="ECO:0000256" key="1">
    <source>
        <dbReference type="ARBA" id="ARBA00022491"/>
    </source>
</evidence>
<sequence>MAKKVTMQKIADYLGVSKFVVSKALSGKDGVNEQTRERVIQAASQLGYYTQKNGHIQPNKSATNAGSAIRDKQAVLVLMPNIRSQTQDSLYWGKIVDGIAVALDAEGLGMVIISEHREDNVVNILNPGGILGLIGVGQISTSQLLAIHRLGLPMVLIDHEDPLIPTDTVFANNVDSMSRLTNHVIGSGHKSLHFLGNIKYSRSFRDRWIGFRSALEENNIAPQNEQDPMLYVDFHADTLFRETVKSWAAKLSKEGALPTAIMCANDHIALKTGDILREEGLSIPKDISITGFDNIEDAIRAATPLTTVNVPKEAMGRTAVARLLNRAKVPVAPLEKILITADIVHRESTGEAFPAAPVSS</sequence>
<dbReference type="PANTHER" id="PTHR30146:SF148">
    <property type="entry name" value="HTH-TYPE TRANSCRIPTIONAL REPRESSOR PURR-RELATED"/>
    <property type="match status" value="1"/>
</dbReference>